<dbReference type="EMBL" id="FRAF01000019">
    <property type="protein sequence ID" value="SHK66992.1"/>
    <property type="molecule type" value="Genomic_DNA"/>
</dbReference>
<reference evidence="2" key="1">
    <citation type="submission" date="2016-11" db="EMBL/GenBank/DDBJ databases">
        <authorList>
            <person name="Varghese N."/>
            <person name="Submissions S."/>
        </authorList>
    </citation>
    <scope>NUCLEOTIDE SEQUENCE [LARGE SCALE GENOMIC DNA]</scope>
    <source>
        <strain evidence="2">USBA-503</strain>
    </source>
</reference>
<evidence type="ECO:0000313" key="1">
    <source>
        <dbReference type="EMBL" id="SHK66992.1"/>
    </source>
</evidence>
<keyword evidence="2" id="KW-1185">Reference proteome</keyword>
<name>A0A1M6UCN2_9BACL</name>
<feature type="non-terminal residue" evidence="1">
    <location>
        <position position="1"/>
    </location>
</feature>
<dbReference type="STRING" id="1830138.SAMN05443507_11944"/>
<gene>
    <name evidence="1" type="ORF">SAMN05443507_11944</name>
</gene>
<protein>
    <submittedName>
        <fullName evidence="1">Uncharacterized protein</fullName>
    </submittedName>
</protein>
<organism evidence="1 2">
    <name type="scientific">Alicyclobacillus tolerans</name>
    <dbReference type="NCBI Taxonomy" id="90970"/>
    <lineage>
        <taxon>Bacteria</taxon>
        <taxon>Bacillati</taxon>
        <taxon>Bacillota</taxon>
        <taxon>Bacilli</taxon>
        <taxon>Bacillales</taxon>
        <taxon>Alicyclobacillaceae</taxon>
        <taxon>Alicyclobacillus</taxon>
    </lineage>
</organism>
<proteinExistence type="predicted"/>
<sequence>PSHAPGVPAITEAVPVVESYHGEM</sequence>
<accession>A0A1M6UCN2</accession>
<dbReference type="AlphaFoldDB" id="A0A1M6UCN2"/>
<evidence type="ECO:0000313" key="2">
    <source>
        <dbReference type="Proteomes" id="UP000184016"/>
    </source>
</evidence>
<dbReference type="Proteomes" id="UP000184016">
    <property type="component" value="Unassembled WGS sequence"/>
</dbReference>